<dbReference type="GO" id="GO:0044283">
    <property type="term" value="P:small molecule biosynthetic process"/>
    <property type="evidence" value="ECO:0007669"/>
    <property type="project" value="UniProtKB-ARBA"/>
</dbReference>
<dbReference type="InterPro" id="IPR050231">
    <property type="entry name" value="Iron_ascorbate_oxido_reductase"/>
</dbReference>
<dbReference type="SUPFAM" id="SSF51197">
    <property type="entry name" value="Clavaminate synthase-like"/>
    <property type="match status" value="1"/>
</dbReference>
<protein>
    <recommendedName>
        <fullName evidence="3">Fe2OG dioxygenase domain-containing protein</fullName>
    </recommendedName>
</protein>
<dbReference type="PROSITE" id="PS51471">
    <property type="entry name" value="FE2OG_OXY"/>
    <property type="match status" value="1"/>
</dbReference>
<dbReference type="GO" id="GO:0046872">
    <property type="term" value="F:metal ion binding"/>
    <property type="evidence" value="ECO:0007669"/>
    <property type="project" value="UniProtKB-KW"/>
</dbReference>
<dbReference type="PRINTS" id="PR00682">
    <property type="entry name" value="IPNSYNTHASE"/>
</dbReference>
<keyword evidence="2" id="KW-0479">Metal-binding</keyword>
<dbReference type="InterPro" id="IPR044861">
    <property type="entry name" value="IPNS-like_FE2OG_OXY"/>
</dbReference>
<dbReference type="Proteomes" id="UP001161017">
    <property type="component" value="Unassembled WGS sequence"/>
</dbReference>
<keyword evidence="5" id="KW-1185">Reference proteome</keyword>
<dbReference type="Pfam" id="PF14226">
    <property type="entry name" value="DIOX_N"/>
    <property type="match status" value="1"/>
</dbReference>
<feature type="domain" description="Fe2OG dioxygenase" evidence="3">
    <location>
        <begin position="197"/>
        <end position="310"/>
    </location>
</feature>
<dbReference type="Gene3D" id="2.60.120.330">
    <property type="entry name" value="B-lactam Antibiotic, Isopenicillin N Synthase, Chain"/>
    <property type="match status" value="1"/>
</dbReference>
<comment type="caution">
    <text evidence="4">The sequence shown here is derived from an EMBL/GenBank/DDBJ whole genome shotgun (WGS) entry which is preliminary data.</text>
</comment>
<evidence type="ECO:0000313" key="4">
    <source>
        <dbReference type="EMBL" id="MDI1489374.1"/>
    </source>
</evidence>
<dbReference type="InterPro" id="IPR027443">
    <property type="entry name" value="IPNS-like_sf"/>
</dbReference>
<dbReference type="EMBL" id="JAPUFD010000009">
    <property type="protein sequence ID" value="MDI1489374.1"/>
    <property type="molecule type" value="Genomic_DNA"/>
</dbReference>
<dbReference type="InterPro" id="IPR026992">
    <property type="entry name" value="DIOX_N"/>
</dbReference>
<keyword evidence="2" id="KW-0560">Oxidoreductase</keyword>
<dbReference type="GO" id="GO:0016491">
    <property type="term" value="F:oxidoreductase activity"/>
    <property type="evidence" value="ECO:0007669"/>
    <property type="project" value="UniProtKB-KW"/>
</dbReference>
<sequence length="349" mass="38800">MAPAAFTEDESLSTGDHATLPLIPLEPLLEDSLATRDTAQKLLSAFRNEGFLYLSDYSKAIPTGLVKDVFAQSAHFFDRPLKEKEALEWDSARSNRGYTRQGREKTSQALTRQDVARVRESAGEDIKESFEIGRENEDGCPNHWPSLGDDGLKASSFQTTMMRFFDCCKTLHRILMRGLAIGMGLDETFFDGFVRNGDNTLRLLHYPEVPCSVFKDGNRVRAGEHTDYGSLTLLFQDKSGGLQVERPTEAGGWLDVVPISGTIVVNAGDLLARWSNDLIRSTKHRVIEPAAEPIADSHPARYSVAYFCNPDFDRTIEALPKTSETSQGSSRYASVNSGEYLVQRLTATY</sequence>
<evidence type="ECO:0000259" key="3">
    <source>
        <dbReference type="PROSITE" id="PS51471"/>
    </source>
</evidence>
<dbReference type="AlphaFoldDB" id="A0AA43TVG3"/>
<evidence type="ECO:0000256" key="2">
    <source>
        <dbReference type="RuleBase" id="RU003682"/>
    </source>
</evidence>
<evidence type="ECO:0000313" key="5">
    <source>
        <dbReference type="Proteomes" id="UP001161017"/>
    </source>
</evidence>
<evidence type="ECO:0000256" key="1">
    <source>
        <dbReference type="ARBA" id="ARBA00008056"/>
    </source>
</evidence>
<proteinExistence type="inferred from homology"/>
<organism evidence="4 5">
    <name type="scientific">Ramalina farinacea</name>
    <dbReference type="NCBI Taxonomy" id="258253"/>
    <lineage>
        <taxon>Eukaryota</taxon>
        <taxon>Fungi</taxon>
        <taxon>Dikarya</taxon>
        <taxon>Ascomycota</taxon>
        <taxon>Pezizomycotina</taxon>
        <taxon>Lecanoromycetes</taxon>
        <taxon>OSLEUM clade</taxon>
        <taxon>Lecanoromycetidae</taxon>
        <taxon>Lecanorales</taxon>
        <taxon>Lecanorineae</taxon>
        <taxon>Ramalinaceae</taxon>
        <taxon>Ramalina</taxon>
    </lineage>
</organism>
<name>A0AA43TVG3_9LECA</name>
<gene>
    <name evidence="4" type="ORF">OHK93_008652</name>
</gene>
<dbReference type="InterPro" id="IPR005123">
    <property type="entry name" value="Oxoglu/Fe-dep_dioxygenase_dom"/>
</dbReference>
<comment type="similarity">
    <text evidence="1 2">Belongs to the iron/ascorbate-dependent oxidoreductase family.</text>
</comment>
<accession>A0AA43TVG3</accession>
<keyword evidence="2" id="KW-0408">Iron</keyword>
<dbReference type="Pfam" id="PF03171">
    <property type="entry name" value="2OG-FeII_Oxy"/>
    <property type="match status" value="1"/>
</dbReference>
<dbReference type="PANTHER" id="PTHR47990">
    <property type="entry name" value="2-OXOGLUTARATE (2OG) AND FE(II)-DEPENDENT OXYGENASE SUPERFAMILY PROTEIN-RELATED"/>
    <property type="match status" value="1"/>
</dbReference>
<reference evidence="4" key="1">
    <citation type="journal article" date="2023" name="Genome Biol. Evol.">
        <title>First Whole Genome Sequence and Flow Cytometry Genome Size Data for the Lichen-Forming Fungus Ramalina farinacea (Ascomycota).</title>
        <authorList>
            <person name="Llewellyn T."/>
            <person name="Mian S."/>
            <person name="Hill R."/>
            <person name="Leitch I.J."/>
            <person name="Gaya E."/>
        </authorList>
    </citation>
    <scope>NUCLEOTIDE SEQUENCE</scope>
    <source>
        <strain evidence="4">LIQ254RAFAR</strain>
    </source>
</reference>